<organism evidence="1 2">
    <name type="scientific">Wolfiporia cocos (strain MD-104)</name>
    <name type="common">Brown rot fungus</name>
    <dbReference type="NCBI Taxonomy" id="742152"/>
    <lineage>
        <taxon>Eukaryota</taxon>
        <taxon>Fungi</taxon>
        <taxon>Dikarya</taxon>
        <taxon>Basidiomycota</taxon>
        <taxon>Agaricomycotina</taxon>
        <taxon>Agaricomycetes</taxon>
        <taxon>Polyporales</taxon>
        <taxon>Phaeolaceae</taxon>
        <taxon>Wolfiporia</taxon>
    </lineage>
</organism>
<protein>
    <submittedName>
        <fullName evidence="1">Uncharacterized protein</fullName>
    </submittedName>
</protein>
<proteinExistence type="predicted"/>
<keyword evidence="2" id="KW-1185">Reference proteome</keyword>
<accession>A0A2H3JQ39</accession>
<dbReference type="InterPro" id="IPR032157">
    <property type="entry name" value="PAC4"/>
</dbReference>
<evidence type="ECO:0000313" key="2">
    <source>
        <dbReference type="Proteomes" id="UP000218811"/>
    </source>
</evidence>
<evidence type="ECO:0000313" key="1">
    <source>
        <dbReference type="EMBL" id="PCH43615.1"/>
    </source>
</evidence>
<sequence length="159" mass="17029">MSASVSDNMAASTSHIHVETRHVVPVDHSLPSLAVQVTRLVDSYMLWVGMTAEAAEDIESAPMQGYLAHDWACAMPARTSNPNIPPAATALFRSSGSDAALPMAQRLARRFGKQIFLSIDVSPSFNPMGQGSKLLLAIEKAVVDTLKEMEQPPHTSASS</sequence>
<dbReference type="OrthoDB" id="368507at2759"/>
<dbReference type="Pfam" id="PF16093">
    <property type="entry name" value="PAC4"/>
    <property type="match status" value="1"/>
</dbReference>
<dbReference type="EMBL" id="KB468146">
    <property type="protein sequence ID" value="PCH43615.1"/>
    <property type="molecule type" value="Genomic_DNA"/>
</dbReference>
<gene>
    <name evidence="1" type="ORF">WOLCODRAFT_26060</name>
</gene>
<dbReference type="GO" id="GO:0043248">
    <property type="term" value="P:proteasome assembly"/>
    <property type="evidence" value="ECO:0007669"/>
    <property type="project" value="InterPro"/>
</dbReference>
<name>A0A2H3JQ39_WOLCO</name>
<dbReference type="PANTHER" id="PTHR33559">
    <property type="entry name" value="PROTEASOME ASSEMBLY CHAPERONE 4"/>
    <property type="match status" value="1"/>
</dbReference>
<dbReference type="AlphaFoldDB" id="A0A2H3JQ39"/>
<dbReference type="PANTHER" id="PTHR33559:SF1">
    <property type="entry name" value="PROTEASOME ASSEMBLY CHAPERONE 4"/>
    <property type="match status" value="1"/>
</dbReference>
<dbReference type="OMA" id="DSYMLWV"/>
<dbReference type="Proteomes" id="UP000218811">
    <property type="component" value="Unassembled WGS sequence"/>
</dbReference>
<reference evidence="1 2" key="1">
    <citation type="journal article" date="2012" name="Science">
        <title>The Paleozoic origin of enzymatic lignin decomposition reconstructed from 31 fungal genomes.</title>
        <authorList>
            <person name="Floudas D."/>
            <person name="Binder M."/>
            <person name="Riley R."/>
            <person name="Barry K."/>
            <person name="Blanchette R.A."/>
            <person name="Henrissat B."/>
            <person name="Martinez A.T."/>
            <person name="Otillar R."/>
            <person name="Spatafora J.W."/>
            <person name="Yadav J.S."/>
            <person name="Aerts A."/>
            <person name="Benoit I."/>
            <person name="Boyd A."/>
            <person name="Carlson A."/>
            <person name="Copeland A."/>
            <person name="Coutinho P.M."/>
            <person name="de Vries R.P."/>
            <person name="Ferreira P."/>
            <person name="Findley K."/>
            <person name="Foster B."/>
            <person name="Gaskell J."/>
            <person name="Glotzer D."/>
            <person name="Gorecki P."/>
            <person name="Heitman J."/>
            <person name="Hesse C."/>
            <person name="Hori C."/>
            <person name="Igarashi K."/>
            <person name="Jurgens J.A."/>
            <person name="Kallen N."/>
            <person name="Kersten P."/>
            <person name="Kohler A."/>
            <person name="Kuees U."/>
            <person name="Kumar T.K.A."/>
            <person name="Kuo A."/>
            <person name="LaButti K."/>
            <person name="Larrondo L.F."/>
            <person name="Lindquist E."/>
            <person name="Ling A."/>
            <person name="Lombard V."/>
            <person name="Lucas S."/>
            <person name="Lundell T."/>
            <person name="Martin R."/>
            <person name="McLaughlin D.J."/>
            <person name="Morgenstern I."/>
            <person name="Morin E."/>
            <person name="Murat C."/>
            <person name="Nagy L.G."/>
            <person name="Nolan M."/>
            <person name="Ohm R.A."/>
            <person name="Patyshakuliyeva A."/>
            <person name="Rokas A."/>
            <person name="Ruiz-Duenas F.J."/>
            <person name="Sabat G."/>
            <person name="Salamov A."/>
            <person name="Samejima M."/>
            <person name="Schmutz J."/>
            <person name="Slot J.C."/>
            <person name="St John F."/>
            <person name="Stenlid J."/>
            <person name="Sun H."/>
            <person name="Sun S."/>
            <person name="Syed K."/>
            <person name="Tsang A."/>
            <person name="Wiebenga A."/>
            <person name="Young D."/>
            <person name="Pisabarro A."/>
            <person name="Eastwood D.C."/>
            <person name="Martin F."/>
            <person name="Cullen D."/>
            <person name="Grigoriev I.V."/>
            <person name="Hibbett D.S."/>
        </authorList>
    </citation>
    <scope>NUCLEOTIDE SEQUENCE [LARGE SCALE GENOMIC DNA]</scope>
    <source>
        <strain evidence="1 2">MD-104</strain>
    </source>
</reference>